<dbReference type="GO" id="GO:0030973">
    <property type="term" value="F:molybdate ion binding"/>
    <property type="evidence" value="ECO:0007669"/>
    <property type="project" value="TreeGrafter"/>
</dbReference>
<protein>
    <submittedName>
        <fullName evidence="2">Molybdenum ABC transporter substrate-binding protein</fullName>
    </submittedName>
</protein>
<feature type="chain" id="PRO_5015702417" evidence="1">
    <location>
        <begin position="24"/>
        <end position="268"/>
    </location>
</feature>
<organism evidence="2 3">
    <name type="scientific">Dietzia lutea</name>
    <dbReference type="NCBI Taxonomy" id="546160"/>
    <lineage>
        <taxon>Bacteria</taxon>
        <taxon>Bacillati</taxon>
        <taxon>Actinomycetota</taxon>
        <taxon>Actinomycetes</taxon>
        <taxon>Mycobacteriales</taxon>
        <taxon>Dietziaceae</taxon>
        <taxon>Dietzia</taxon>
    </lineage>
</organism>
<sequence length="268" mass="28069">MNRSRGGSVLTIALACTVVGACAAEEPEGATMTIGIAAAPSLSAAFTEMIDLFEEEHPGVTVSLELGRSDVLAAGLPGRDDINIFASASENAMQEVVNAGVAVDPRVFARNHVVVAVPSGNPRRITGLRDLERPDLRVGLCAMDVPCGEAAETLLSAAGVEPPGVERDSGSRALAARLADNDIDVGIVYRTDVAASHGWVAQAEVDQRDRELAQAAGTTRYSVARVVRGEEGSDAERERAATDDFLELVISDRGRRALEDSGLAPLPQ</sequence>
<gene>
    <name evidence="2" type="ORF">A6035_01375</name>
</gene>
<reference evidence="2 3" key="1">
    <citation type="submission" date="2016-04" db="EMBL/GenBank/DDBJ databases">
        <title>Complete genome sequence of Dietzia lutea YIM 80766T, a strain isolated from desert soil in Egypt.</title>
        <authorList>
            <person name="Zhao J."/>
            <person name="Hu B."/>
            <person name="Geng S."/>
            <person name="Nie Y."/>
            <person name="Tang Y."/>
        </authorList>
    </citation>
    <scope>NUCLEOTIDE SEQUENCE [LARGE SCALE GENOMIC DNA]</scope>
    <source>
        <strain evidence="2 3">YIM 80766</strain>
    </source>
</reference>
<keyword evidence="3" id="KW-1185">Reference proteome</keyword>
<proteinExistence type="predicted"/>
<dbReference type="Pfam" id="PF13531">
    <property type="entry name" value="SBP_bac_11"/>
    <property type="match status" value="1"/>
</dbReference>
<dbReference type="PANTHER" id="PTHR30632">
    <property type="entry name" value="MOLYBDATE-BINDING PERIPLASMIC PROTEIN"/>
    <property type="match status" value="1"/>
</dbReference>
<dbReference type="InterPro" id="IPR050682">
    <property type="entry name" value="ModA/WtpA"/>
</dbReference>
<dbReference type="GO" id="GO:0015689">
    <property type="term" value="P:molybdate ion transport"/>
    <property type="evidence" value="ECO:0007669"/>
    <property type="project" value="TreeGrafter"/>
</dbReference>
<feature type="signal peptide" evidence="1">
    <location>
        <begin position="1"/>
        <end position="23"/>
    </location>
</feature>
<dbReference type="OrthoDB" id="9785015at2"/>
<evidence type="ECO:0000256" key="1">
    <source>
        <dbReference type="SAM" id="SignalP"/>
    </source>
</evidence>
<name>A0A2S1R428_9ACTN</name>
<evidence type="ECO:0000313" key="3">
    <source>
        <dbReference type="Proteomes" id="UP000244928"/>
    </source>
</evidence>
<dbReference type="PROSITE" id="PS51257">
    <property type="entry name" value="PROKAR_LIPOPROTEIN"/>
    <property type="match status" value="1"/>
</dbReference>
<dbReference type="PANTHER" id="PTHR30632:SF0">
    <property type="entry name" value="SULFATE-BINDING PROTEIN"/>
    <property type="match status" value="1"/>
</dbReference>
<dbReference type="Gene3D" id="3.40.190.10">
    <property type="entry name" value="Periplasmic binding protein-like II"/>
    <property type="match status" value="2"/>
</dbReference>
<dbReference type="EMBL" id="CP015449">
    <property type="protein sequence ID" value="AWH91050.1"/>
    <property type="molecule type" value="Genomic_DNA"/>
</dbReference>
<dbReference type="KEGG" id="dlu:A6035_01375"/>
<dbReference type="AlphaFoldDB" id="A0A2S1R428"/>
<dbReference type="SUPFAM" id="SSF53850">
    <property type="entry name" value="Periplasmic binding protein-like II"/>
    <property type="match status" value="1"/>
</dbReference>
<dbReference type="Proteomes" id="UP000244928">
    <property type="component" value="Chromosome"/>
</dbReference>
<accession>A0A2S1R428</accession>
<evidence type="ECO:0000313" key="2">
    <source>
        <dbReference type="EMBL" id="AWH91050.1"/>
    </source>
</evidence>
<keyword evidence="1" id="KW-0732">Signal</keyword>